<sequence length="310" mass="35106">MKKLLTISTIIVLGACSVVLQAQNQAQYNHYIANQGILNPAYNGTRDVISGIMIHRSQWVGMEGAPFTEALNVHGPVEDTDLGVGAFITNDHIGFTNTFDFFGSASYKFQVDRNKFVSLGLQLGVGNMSYDGTKSITQDFGDPVFTGKQSKTTFNAGFGAYFYAENYFAGYSVPKFFSNKFDGNAGEFRNTFSLPNQHHYLYGGYVFEWGEVMVKPTLLTRIVYGSPLEFDVSTNVLLMEKLWLGLSYRTMSDMVFLAEYIINRQFTVRYSFDYTLSELNNYAKFGSHEISLQFDFTFHKRAGMRSIRYF</sequence>
<feature type="signal peptide" evidence="1">
    <location>
        <begin position="1"/>
        <end position="22"/>
    </location>
</feature>
<dbReference type="OrthoDB" id="1118477at2"/>
<gene>
    <name evidence="2" type="ORF">LX69_02734</name>
</gene>
<name>A0A2W7MZG1_9BACT</name>
<feature type="chain" id="PRO_5015857433" evidence="1">
    <location>
        <begin position="23"/>
        <end position="310"/>
    </location>
</feature>
<dbReference type="RefSeq" id="WP_111446561.1">
    <property type="nucleotide sequence ID" value="NZ_QKZK01000027.1"/>
</dbReference>
<keyword evidence="3" id="KW-1185">Reference proteome</keyword>
<evidence type="ECO:0000313" key="2">
    <source>
        <dbReference type="EMBL" id="PZX13071.1"/>
    </source>
</evidence>
<dbReference type="EMBL" id="QKZK01000027">
    <property type="protein sequence ID" value="PZX13071.1"/>
    <property type="molecule type" value="Genomic_DNA"/>
</dbReference>
<reference evidence="2 3" key="1">
    <citation type="submission" date="2018-06" db="EMBL/GenBank/DDBJ databases">
        <title>Genomic Encyclopedia of Archaeal and Bacterial Type Strains, Phase II (KMG-II): from individual species to whole genera.</title>
        <authorList>
            <person name="Goeker M."/>
        </authorList>
    </citation>
    <scope>NUCLEOTIDE SEQUENCE [LARGE SCALE GENOMIC DNA]</scope>
    <source>
        <strain evidence="2 3">DSM 6779</strain>
    </source>
</reference>
<organism evidence="2 3">
    <name type="scientific">Breznakibacter xylanolyticus</name>
    <dbReference type="NCBI Taxonomy" id="990"/>
    <lineage>
        <taxon>Bacteria</taxon>
        <taxon>Pseudomonadati</taxon>
        <taxon>Bacteroidota</taxon>
        <taxon>Bacteroidia</taxon>
        <taxon>Marinilabiliales</taxon>
        <taxon>Marinilabiliaceae</taxon>
        <taxon>Breznakibacter</taxon>
    </lineage>
</organism>
<accession>A0A2W7MZG1</accession>
<dbReference type="NCBIfam" id="TIGR03519">
    <property type="entry name" value="T9SS_PorP_fam"/>
    <property type="match status" value="1"/>
</dbReference>
<keyword evidence="1" id="KW-0732">Signal</keyword>
<dbReference type="Pfam" id="PF11751">
    <property type="entry name" value="PorP_SprF"/>
    <property type="match status" value="1"/>
</dbReference>
<dbReference type="InterPro" id="IPR019861">
    <property type="entry name" value="PorP/SprF_Bacteroidetes"/>
</dbReference>
<protein>
    <submittedName>
        <fullName evidence="2">Type IX secretion system PorP/SprF family membrane protein</fullName>
    </submittedName>
</protein>
<dbReference type="Proteomes" id="UP000249239">
    <property type="component" value="Unassembled WGS sequence"/>
</dbReference>
<proteinExistence type="predicted"/>
<evidence type="ECO:0000256" key="1">
    <source>
        <dbReference type="SAM" id="SignalP"/>
    </source>
</evidence>
<comment type="caution">
    <text evidence="2">The sequence shown here is derived from an EMBL/GenBank/DDBJ whole genome shotgun (WGS) entry which is preliminary data.</text>
</comment>
<dbReference type="PROSITE" id="PS51257">
    <property type="entry name" value="PROKAR_LIPOPROTEIN"/>
    <property type="match status" value="1"/>
</dbReference>
<evidence type="ECO:0000313" key="3">
    <source>
        <dbReference type="Proteomes" id="UP000249239"/>
    </source>
</evidence>
<dbReference type="AlphaFoldDB" id="A0A2W7MZG1"/>